<dbReference type="EMBL" id="JBAMIC010000012">
    <property type="protein sequence ID" value="KAK7098233.1"/>
    <property type="molecule type" value="Genomic_DNA"/>
</dbReference>
<evidence type="ECO:0000256" key="2">
    <source>
        <dbReference type="SAM" id="SignalP"/>
    </source>
</evidence>
<feature type="signal peptide" evidence="2">
    <location>
        <begin position="1"/>
        <end position="21"/>
    </location>
</feature>
<comment type="similarity">
    <text evidence="1">Belongs to the UDPGP type 1 family.</text>
</comment>
<evidence type="ECO:0000313" key="4">
    <source>
        <dbReference type="Proteomes" id="UP001374579"/>
    </source>
</evidence>
<dbReference type="Proteomes" id="UP001374579">
    <property type="component" value="Unassembled WGS sequence"/>
</dbReference>
<dbReference type="InterPro" id="IPR039741">
    <property type="entry name" value="UDP-sugar_pyrophosphorylase"/>
</dbReference>
<name>A0AAN9B3K9_9CAEN</name>
<dbReference type="SUPFAM" id="SSF53448">
    <property type="entry name" value="Nucleotide-diphospho-sugar transferases"/>
    <property type="match status" value="1"/>
</dbReference>
<dbReference type="AlphaFoldDB" id="A0AAN9B3K9"/>
<dbReference type="GO" id="GO:0003977">
    <property type="term" value="F:UDP-N-acetylglucosamine diphosphorylase activity"/>
    <property type="evidence" value="ECO:0007669"/>
    <property type="project" value="TreeGrafter"/>
</dbReference>
<sequence>MALKRCCGYTLSLHAVRGTLCLSGACFVRCVRVQCDRNFAVWDVLREEEFSPLKNADGAAKDTPTTCRNDLCALHRRYAIAAGAVFVHADGTPYTDIQSKQNGKADGQSTHDTDDTVSCEISPLISYAGEGLEEVKGVKLCPPVILELSPDSKLDIRQGSQ</sequence>
<accession>A0AAN9B3K9</accession>
<evidence type="ECO:0000256" key="1">
    <source>
        <dbReference type="ARBA" id="ARBA00010401"/>
    </source>
</evidence>
<reference evidence="3 4" key="1">
    <citation type="submission" date="2024-02" db="EMBL/GenBank/DDBJ databases">
        <title>Chromosome-scale genome assembly of the rough periwinkle Littorina saxatilis.</title>
        <authorList>
            <person name="De Jode A."/>
            <person name="Faria R."/>
            <person name="Formenti G."/>
            <person name="Sims Y."/>
            <person name="Smith T.P."/>
            <person name="Tracey A."/>
            <person name="Wood J.M.D."/>
            <person name="Zagrodzka Z.B."/>
            <person name="Johannesson K."/>
            <person name="Butlin R.K."/>
            <person name="Leder E.H."/>
        </authorList>
    </citation>
    <scope>NUCLEOTIDE SEQUENCE [LARGE SCALE GENOMIC DNA]</scope>
    <source>
        <strain evidence="3">Snail1</strain>
        <tissue evidence="3">Muscle</tissue>
    </source>
</reference>
<dbReference type="GO" id="GO:0006048">
    <property type="term" value="P:UDP-N-acetylglucosamine biosynthetic process"/>
    <property type="evidence" value="ECO:0007669"/>
    <property type="project" value="TreeGrafter"/>
</dbReference>
<protein>
    <submittedName>
        <fullName evidence="3">Uncharacterized protein</fullName>
    </submittedName>
</protein>
<dbReference type="Gene3D" id="2.10.10.100">
    <property type="match status" value="1"/>
</dbReference>
<dbReference type="InterPro" id="IPR029044">
    <property type="entry name" value="Nucleotide-diphossugar_trans"/>
</dbReference>
<comment type="caution">
    <text evidence="3">The sequence shown here is derived from an EMBL/GenBank/DDBJ whole genome shotgun (WGS) entry which is preliminary data.</text>
</comment>
<dbReference type="PANTHER" id="PTHR11952:SF2">
    <property type="entry name" value="LD24639P"/>
    <property type="match status" value="1"/>
</dbReference>
<organism evidence="3 4">
    <name type="scientific">Littorina saxatilis</name>
    <dbReference type="NCBI Taxonomy" id="31220"/>
    <lineage>
        <taxon>Eukaryota</taxon>
        <taxon>Metazoa</taxon>
        <taxon>Spiralia</taxon>
        <taxon>Lophotrochozoa</taxon>
        <taxon>Mollusca</taxon>
        <taxon>Gastropoda</taxon>
        <taxon>Caenogastropoda</taxon>
        <taxon>Littorinimorpha</taxon>
        <taxon>Littorinoidea</taxon>
        <taxon>Littorinidae</taxon>
        <taxon>Littorina</taxon>
    </lineage>
</organism>
<dbReference type="Gene3D" id="3.90.550.10">
    <property type="entry name" value="Spore Coat Polysaccharide Biosynthesis Protein SpsA, Chain A"/>
    <property type="match status" value="1"/>
</dbReference>
<keyword evidence="4" id="KW-1185">Reference proteome</keyword>
<keyword evidence="2" id="KW-0732">Signal</keyword>
<proteinExistence type="inferred from homology"/>
<gene>
    <name evidence="3" type="ORF">V1264_002575</name>
</gene>
<dbReference type="PANTHER" id="PTHR11952">
    <property type="entry name" value="UDP- GLUCOSE PYROPHOSPHORYLASE"/>
    <property type="match status" value="1"/>
</dbReference>
<evidence type="ECO:0000313" key="3">
    <source>
        <dbReference type="EMBL" id="KAK7098233.1"/>
    </source>
</evidence>
<feature type="chain" id="PRO_5042887761" evidence="2">
    <location>
        <begin position="22"/>
        <end position="161"/>
    </location>
</feature>